<dbReference type="Proteomes" id="UP000254082">
    <property type="component" value="Unassembled WGS sequence"/>
</dbReference>
<dbReference type="GO" id="GO:0006412">
    <property type="term" value="P:translation"/>
    <property type="evidence" value="ECO:0007669"/>
    <property type="project" value="UniProtKB-KW"/>
</dbReference>
<dbReference type="OrthoDB" id="9798587at2"/>
<accession>A0A380JF94</accession>
<evidence type="ECO:0000259" key="3">
    <source>
        <dbReference type="Pfam" id="PF04073"/>
    </source>
</evidence>
<sequence>MALANETEAYQILQELDIDYQRYDHQAITSGKNLDFSLPNPPVKNLLLQNKQGKQFYLYLLPNEKRADLSALAQVLEEKRLTFAKAQQLEELLHVSAGTVTPLGLMFDKKNRIKLLVDENLKELGVISLHPFVNSTTLSISYQDFERLMLRLGHDSKLVSD</sequence>
<name>A0A380JF94_STRDO</name>
<gene>
    <name evidence="4" type="primary">proX</name>
    <name evidence="4" type="ORF">NCTC11391_01728</name>
</gene>
<reference evidence="4 5" key="1">
    <citation type="submission" date="2018-06" db="EMBL/GenBank/DDBJ databases">
        <authorList>
            <consortium name="Pathogen Informatics"/>
            <person name="Doyle S."/>
        </authorList>
    </citation>
    <scope>NUCLEOTIDE SEQUENCE [LARGE SCALE GENOMIC DNA]</scope>
    <source>
        <strain evidence="5">NCTC 11391</strain>
    </source>
</reference>
<dbReference type="PANTHER" id="PTHR31423:SF3">
    <property type="entry name" value="PROLYL-TRNA SYNTHETASE ASSOCIATED DOMAIN-CONTAINING PROTEIN 1-RELATED"/>
    <property type="match status" value="1"/>
</dbReference>
<dbReference type="EMBL" id="UHFA01000002">
    <property type="protein sequence ID" value="SUN36759.1"/>
    <property type="molecule type" value="Genomic_DNA"/>
</dbReference>
<keyword evidence="2" id="KW-0648">Protein biosynthesis</keyword>
<keyword evidence="4" id="KW-0030">Aminoacyl-tRNA synthetase</keyword>
<protein>
    <submittedName>
        <fullName evidence="4">YbaK/prolyl-tRNA synthetase associated domain-containing protein</fullName>
    </submittedName>
</protein>
<keyword evidence="4" id="KW-0436">Ligase</keyword>
<dbReference type="InterPro" id="IPR040285">
    <property type="entry name" value="ProX/PRXD1"/>
</dbReference>
<comment type="similarity">
    <text evidence="1">Belongs to the PRORSD1 family.</text>
</comment>
<organism evidence="4 5">
    <name type="scientific">Streptococcus downei MFe28</name>
    <dbReference type="NCBI Taxonomy" id="764290"/>
    <lineage>
        <taxon>Bacteria</taxon>
        <taxon>Bacillati</taxon>
        <taxon>Bacillota</taxon>
        <taxon>Bacilli</taxon>
        <taxon>Lactobacillales</taxon>
        <taxon>Streptococcaceae</taxon>
        <taxon>Streptococcus</taxon>
    </lineage>
</organism>
<dbReference type="RefSeq" id="WP_002997435.1">
    <property type="nucleotide sequence ID" value="NZ_UHFA01000002.1"/>
</dbReference>
<evidence type="ECO:0000256" key="1">
    <source>
        <dbReference type="ARBA" id="ARBA00010201"/>
    </source>
</evidence>
<dbReference type="GO" id="GO:0004812">
    <property type="term" value="F:aminoacyl-tRNA ligase activity"/>
    <property type="evidence" value="ECO:0007669"/>
    <property type="project" value="UniProtKB-KW"/>
</dbReference>
<evidence type="ECO:0000313" key="4">
    <source>
        <dbReference type="EMBL" id="SUN36759.1"/>
    </source>
</evidence>
<proteinExistence type="inferred from homology"/>
<dbReference type="AlphaFoldDB" id="A0A380JF94"/>
<dbReference type="InterPro" id="IPR007214">
    <property type="entry name" value="YbaK/aa-tRNA-synth-assoc-dom"/>
</dbReference>
<evidence type="ECO:0000313" key="5">
    <source>
        <dbReference type="Proteomes" id="UP000254082"/>
    </source>
</evidence>
<dbReference type="GO" id="GO:0002161">
    <property type="term" value="F:aminoacyl-tRNA deacylase activity"/>
    <property type="evidence" value="ECO:0007669"/>
    <property type="project" value="InterPro"/>
</dbReference>
<dbReference type="SUPFAM" id="SSF55826">
    <property type="entry name" value="YbaK/ProRS associated domain"/>
    <property type="match status" value="1"/>
</dbReference>
<feature type="domain" description="YbaK/aminoacyl-tRNA synthetase-associated" evidence="3">
    <location>
        <begin position="41"/>
        <end position="148"/>
    </location>
</feature>
<dbReference type="InterPro" id="IPR036754">
    <property type="entry name" value="YbaK/aa-tRNA-synt-asso_dom_sf"/>
</dbReference>
<keyword evidence="5" id="KW-1185">Reference proteome</keyword>
<dbReference type="PANTHER" id="PTHR31423">
    <property type="entry name" value="YBAK DOMAIN-CONTAINING PROTEIN"/>
    <property type="match status" value="1"/>
</dbReference>
<dbReference type="Pfam" id="PF04073">
    <property type="entry name" value="tRNA_edit"/>
    <property type="match status" value="1"/>
</dbReference>
<dbReference type="Gene3D" id="3.90.960.10">
    <property type="entry name" value="YbaK/aminoacyl-tRNA synthetase-associated domain"/>
    <property type="match status" value="1"/>
</dbReference>
<evidence type="ECO:0000256" key="2">
    <source>
        <dbReference type="ARBA" id="ARBA00022917"/>
    </source>
</evidence>